<feature type="compositionally biased region" description="Basic and acidic residues" evidence="1">
    <location>
        <begin position="688"/>
        <end position="697"/>
    </location>
</feature>
<dbReference type="InterPro" id="IPR027417">
    <property type="entry name" value="P-loop_NTPase"/>
</dbReference>
<dbReference type="Gene3D" id="3.30.420.240">
    <property type="match status" value="1"/>
</dbReference>
<dbReference type="EMBL" id="BK015428">
    <property type="protein sequence ID" value="DAE06132.1"/>
    <property type="molecule type" value="Genomic_DNA"/>
</dbReference>
<sequence length="710" mass="82285">MALVREVDIDELVAENKRRYDEIYGTYNPWTGEGCYDFEHRELLELPDFMIPKMWVPKECMRTLLYIGLKRLGSMKKYIIQVWGKEYNEKSYYTKQLKMVLTFEIMKVRFREDPEFALFATDKIEDKVTGDMIPFKLNYPQRKLLKIFEDLRTSKRAIRVVILKARQWGGSTLTQLYIKWLQDFRKDGWNAIVLAQQKNTAKKIKAMYRKALENQPGWTIGCPGAKLQFSPYENSPDDFQVTDGIRAIRRSTLTVASFENFDSVRGSNFHCAHYSEVAYWKKTPEHDPEGVISSISGGIRNQEDNLEVFESTGKGNSGFFYEKCQLAMDPKNNDAYSFLFIPCFFIEHDMEEVKSERAFAKWLLENKDKSTNPKGYRETGKFFWRMWEKGACFQAIEWYRNFRNKFTTHSFCATEAPVDEEDAFRNSGNLVFNPYSIDDLQKKYKREPIYTADIIIDGNKNESSIEKSKISIRTDGDGDLKIWAVPNCLKVENRYLVSVDIGGKSSTSDYTVMTVIDRFGMLPTIKGKPKVVARWRGHVRHDKLAWMAAALAHYYDDALLVIESNTADREKNNNTEGDHFGSILNEIADYYDNLYQRTTSPEDVSDDVLAKYGFQTNKLTKGWVIDNLEQFVDDMLWDEPDREMYHELRIYERHDDGSLGNIVGNGNHDDVLMSTAIGLWVSANDMEKPKWKQKERSSSGGDGVHSAAKI</sequence>
<evidence type="ECO:0000256" key="1">
    <source>
        <dbReference type="SAM" id="MobiDB-lite"/>
    </source>
</evidence>
<name>A0A8S5PIW9_9CAUD</name>
<protein>
    <submittedName>
        <fullName evidence="2">Terminase large subunit</fullName>
    </submittedName>
</protein>
<evidence type="ECO:0000313" key="2">
    <source>
        <dbReference type="EMBL" id="DAE06132.1"/>
    </source>
</evidence>
<proteinExistence type="predicted"/>
<dbReference type="Gene3D" id="3.40.50.300">
    <property type="entry name" value="P-loop containing nucleotide triphosphate hydrolases"/>
    <property type="match status" value="1"/>
</dbReference>
<organism evidence="2">
    <name type="scientific">Podoviridae sp. ct5bO8</name>
    <dbReference type="NCBI Taxonomy" id="2825219"/>
    <lineage>
        <taxon>Viruses</taxon>
        <taxon>Duplodnaviria</taxon>
        <taxon>Heunggongvirae</taxon>
        <taxon>Uroviricota</taxon>
        <taxon>Caudoviricetes</taxon>
    </lineage>
</organism>
<feature type="region of interest" description="Disordered" evidence="1">
    <location>
        <begin position="688"/>
        <end position="710"/>
    </location>
</feature>
<accession>A0A8S5PIW9</accession>
<reference evidence="2" key="1">
    <citation type="journal article" date="2021" name="Proc. Natl. Acad. Sci. U.S.A.">
        <title>A Catalog of Tens of Thousands of Viruses from Human Metagenomes Reveals Hidden Associations with Chronic Diseases.</title>
        <authorList>
            <person name="Tisza M.J."/>
            <person name="Buck C.B."/>
        </authorList>
    </citation>
    <scope>NUCLEOTIDE SEQUENCE</scope>
    <source>
        <strain evidence="2">Ct5bO8</strain>
    </source>
</reference>